<keyword evidence="6" id="KW-1185">Reference proteome</keyword>
<dbReference type="InterPro" id="IPR052173">
    <property type="entry name" value="Beta-lactam_resp_regulator"/>
</dbReference>
<proteinExistence type="predicted"/>
<evidence type="ECO:0000256" key="1">
    <source>
        <dbReference type="ARBA" id="ARBA00004370"/>
    </source>
</evidence>
<keyword evidence="2 3" id="KW-0472">Membrane</keyword>
<dbReference type="EMBL" id="QNUL01000001">
    <property type="protein sequence ID" value="REA64038.1"/>
    <property type="molecule type" value="Genomic_DNA"/>
</dbReference>
<dbReference type="AlphaFoldDB" id="A0A3D8YGV3"/>
<dbReference type="Pfam" id="PF05569">
    <property type="entry name" value="Peptidase_M56"/>
    <property type="match status" value="1"/>
</dbReference>
<protein>
    <recommendedName>
        <fullName evidence="4">POTRA domain-containing protein</fullName>
    </recommendedName>
</protein>
<keyword evidence="3" id="KW-0812">Transmembrane</keyword>
<name>A0A3D8YGV3_9BACT</name>
<comment type="subcellular location">
    <subcellularLocation>
        <location evidence="1">Membrane</location>
    </subcellularLocation>
</comment>
<dbReference type="InterPro" id="IPR010827">
    <property type="entry name" value="BamA/TamA_POTRA"/>
</dbReference>
<dbReference type="Gene3D" id="3.10.20.310">
    <property type="entry name" value="membrane protein fhac"/>
    <property type="match status" value="2"/>
</dbReference>
<evidence type="ECO:0000256" key="3">
    <source>
        <dbReference type="SAM" id="Phobius"/>
    </source>
</evidence>
<feature type="transmembrane region" description="Helical" evidence="3">
    <location>
        <begin position="6"/>
        <end position="26"/>
    </location>
</feature>
<feature type="transmembrane region" description="Helical" evidence="3">
    <location>
        <begin position="38"/>
        <end position="62"/>
    </location>
</feature>
<dbReference type="PROSITE" id="PS51779">
    <property type="entry name" value="POTRA"/>
    <property type="match status" value="1"/>
</dbReference>
<dbReference type="Pfam" id="PF07244">
    <property type="entry name" value="POTRA"/>
    <property type="match status" value="2"/>
</dbReference>
<gene>
    <name evidence="5" type="ORF">DSL64_00275</name>
</gene>
<organism evidence="5 6">
    <name type="scientific">Dyadobacter luteus</name>
    <dbReference type="NCBI Taxonomy" id="2259619"/>
    <lineage>
        <taxon>Bacteria</taxon>
        <taxon>Pseudomonadati</taxon>
        <taxon>Bacteroidota</taxon>
        <taxon>Cytophagia</taxon>
        <taxon>Cytophagales</taxon>
        <taxon>Spirosomataceae</taxon>
        <taxon>Dyadobacter</taxon>
    </lineage>
</organism>
<dbReference type="OrthoDB" id="1522859at2"/>
<evidence type="ECO:0000259" key="4">
    <source>
        <dbReference type="PROSITE" id="PS51779"/>
    </source>
</evidence>
<feature type="transmembrane region" description="Helical" evidence="3">
    <location>
        <begin position="285"/>
        <end position="305"/>
    </location>
</feature>
<dbReference type="InterPro" id="IPR008756">
    <property type="entry name" value="Peptidase_M56"/>
</dbReference>
<evidence type="ECO:0000313" key="5">
    <source>
        <dbReference type="EMBL" id="REA64038.1"/>
    </source>
</evidence>
<dbReference type="GO" id="GO:0019867">
    <property type="term" value="C:outer membrane"/>
    <property type="evidence" value="ECO:0007669"/>
    <property type="project" value="InterPro"/>
</dbReference>
<dbReference type="PANTHER" id="PTHR34978:SF3">
    <property type="entry name" value="SLR0241 PROTEIN"/>
    <property type="match status" value="1"/>
</dbReference>
<dbReference type="CDD" id="cd07341">
    <property type="entry name" value="M56_BlaR1_MecR1_like"/>
    <property type="match status" value="1"/>
</dbReference>
<dbReference type="PANTHER" id="PTHR34978">
    <property type="entry name" value="POSSIBLE SENSOR-TRANSDUCER PROTEIN BLAR"/>
    <property type="match status" value="1"/>
</dbReference>
<feature type="domain" description="POTRA" evidence="4">
    <location>
        <begin position="413"/>
        <end position="494"/>
    </location>
</feature>
<accession>A0A3D8YGV3</accession>
<comment type="caution">
    <text evidence="5">The sequence shown here is derived from an EMBL/GenBank/DDBJ whole genome shotgun (WGS) entry which is preliminary data.</text>
</comment>
<dbReference type="InterPro" id="IPR034746">
    <property type="entry name" value="POTRA"/>
</dbReference>
<evidence type="ECO:0000256" key="2">
    <source>
        <dbReference type="ARBA" id="ARBA00023136"/>
    </source>
</evidence>
<evidence type="ECO:0000313" key="6">
    <source>
        <dbReference type="Proteomes" id="UP000256373"/>
    </source>
</evidence>
<dbReference type="RefSeq" id="WP_115828646.1">
    <property type="nucleotide sequence ID" value="NZ_QNUL01000001.1"/>
</dbReference>
<keyword evidence="3" id="KW-1133">Transmembrane helix</keyword>
<dbReference type="Proteomes" id="UP000256373">
    <property type="component" value="Unassembled WGS sequence"/>
</dbReference>
<feature type="transmembrane region" description="Helical" evidence="3">
    <location>
        <begin position="100"/>
        <end position="117"/>
    </location>
</feature>
<sequence length="494" mass="55660">MINSYSIWLLQASLGIGMLAVVYELLLRKLTFFNLNRLLLIAGLIFCLIIPLIPLPSLAGLFNHETVSHYQLIINPYQLVHIDTDLSVDSNYDHSLKTDILGIAGILLLSMYIAGAIRKMVMLLSALKSVLELQRNSRLIAHEGKIRIYLQNELPTFSFANSIFLHEDIEQLNEHEKQYVLLHEKTHIRQKHTLDILLYEITGIVLWFHPAIKYLSDALKELHEYLVDSHIASHGKPVSQYGLLLVKLASQKSKGPGVINSFSNTSTLKRIEMLTKPKSRSMQKLKFLAMLPLGILLTAACSFMQPNEESKSEKPFETDTNNSALENSMRIGKITWQGNSKFSAAELSDMLGVKPGDFYDSTKIYDRIWTYSNEGIAARYMNDGYLFFRVDVSDSAVQNKVNLIFEVNEGQKARIGKVIVKGNQKITTNEVLNLIGIKEGEPFNRSKLILAQKALAESGYFDAKNVNINPIPDHTSFANNSIGKTDIEFAVKEI</sequence>
<reference evidence="5 6" key="1">
    <citation type="submission" date="2018-07" db="EMBL/GenBank/DDBJ databases">
        <title>Dyadobacter roseus sp. nov., isolated from rose rhizosphere soil.</title>
        <authorList>
            <person name="Chen L."/>
        </authorList>
    </citation>
    <scope>NUCLEOTIDE SEQUENCE [LARGE SCALE GENOMIC DNA]</scope>
    <source>
        <strain evidence="5 6">RS19</strain>
    </source>
</reference>